<evidence type="ECO:0000256" key="6">
    <source>
        <dbReference type="SAM" id="Phobius"/>
    </source>
</evidence>
<dbReference type="Pfam" id="PF10601">
    <property type="entry name" value="zf-LITAF-like"/>
    <property type="match status" value="1"/>
</dbReference>
<comment type="similarity">
    <text evidence="2">Belongs to the CDIP1/LITAF family.</text>
</comment>
<evidence type="ECO:0000313" key="9">
    <source>
        <dbReference type="Proteomes" id="UP001139887"/>
    </source>
</evidence>
<comment type="caution">
    <text evidence="8">The sequence shown here is derived from an EMBL/GenBank/DDBJ whole genome shotgun (WGS) entry which is preliminary data.</text>
</comment>
<evidence type="ECO:0000256" key="5">
    <source>
        <dbReference type="ARBA" id="ARBA00023136"/>
    </source>
</evidence>
<dbReference type="PROSITE" id="PS51837">
    <property type="entry name" value="LITAF"/>
    <property type="match status" value="1"/>
</dbReference>
<name>A0A9W8I8R3_9FUNG</name>
<evidence type="ECO:0000256" key="4">
    <source>
        <dbReference type="ARBA" id="ARBA00022833"/>
    </source>
</evidence>
<dbReference type="PANTHER" id="PTHR23292:SF6">
    <property type="entry name" value="FI16602P1-RELATED"/>
    <property type="match status" value="1"/>
</dbReference>
<dbReference type="EMBL" id="JANBUW010000024">
    <property type="protein sequence ID" value="KAJ2850761.1"/>
    <property type="molecule type" value="Genomic_DNA"/>
</dbReference>
<dbReference type="InterPro" id="IPR037519">
    <property type="entry name" value="LITAF_fam"/>
</dbReference>
<organism evidence="8 9">
    <name type="scientific">Coemansia brasiliensis</name>
    <dbReference type="NCBI Taxonomy" id="2650707"/>
    <lineage>
        <taxon>Eukaryota</taxon>
        <taxon>Fungi</taxon>
        <taxon>Fungi incertae sedis</taxon>
        <taxon>Zoopagomycota</taxon>
        <taxon>Kickxellomycotina</taxon>
        <taxon>Kickxellomycetes</taxon>
        <taxon>Kickxellales</taxon>
        <taxon>Kickxellaceae</taxon>
        <taxon>Coemansia</taxon>
    </lineage>
</organism>
<dbReference type="Proteomes" id="UP001139887">
    <property type="component" value="Unassembled WGS sequence"/>
</dbReference>
<protein>
    <recommendedName>
        <fullName evidence="7">LITAF domain-containing protein</fullName>
    </recommendedName>
</protein>
<proteinExistence type="inferred from homology"/>
<dbReference type="InterPro" id="IPR006629">
    <property type="entry name" value="LITAF"/>
</dbReference>
<keyword evidence="4" id="KW-0862">Zinc</keyword>
<keyword evidence="9" id="KW-1185">Reference proteome</keyword>
<dbReference type="SMART" id="SM00714">
    <property type="entry name" value="LITAF"/>
    <property type="match status" value="1"/>
</dbReference>
<feature type="transmembrane region" description="Helical" evidence="6">
    <location>
        <begin position="152"/>
        <end position="172"/>
    </location>
</feature>
<dbReference type="GO" id="GO:0016020">
    <property type="term" value="C:membrane"/>
    <property type="evidence" value="ECO:0007669"/>
    <property type="project" value="UniProtKB-SubCell"/>
</dbReference>
<keyword evidence="6" id="KW-0812">Transmembrane</keyword>
<evidence type="ECO:0000313" key="8">
    <source>
        <dbReference type="EMBL" id="KAJ2850761.1"/>
    </source>
</evidence>
<evidence type="ECO:0000259" key="7">
    <source>
        <dbReference type="PROSITE" id="PS51837"/>
    </source>
</evidence>
<keyword evidence="6" id="KW-1133">Transmembrane helix</keyword>
<gene>
    <name evidence="8" type="ORF">IWW36_001656</name>
</gene>
<evidence type="ECO:0000256" key="2">
    <source>
        <dbReference type="ARBA" id="ARBA00005975"/>
    </source>
</evidence>
<dbReference type="OrthoDB" id="5599753at2759"/>
<accession>A0A9W8I8R3</accession>
<keyword evidence="3" id="KW-0479">Metal-binding</keyword>
<dbReference type="AlphaFoldDB" id="A0A9W8I8R3"/>
<sequence length="198" mass="21408">MASYPYMSRGSVIDSAYTWHNPHHPHAKQAGEAATYDEQFSNTTRPVSVHEYPGATMRAQLAQSGPVSHPPYDATAASAPSLYPSQLQAGKQPPSYYPGQPNEQVAVGGLNRSYLAPGSYVHSNKKAAIVVCPQCRQQVLTQVKCRPGARTVVAAAAMFAVYWPLAVIPFVAKPLKRKVHMCPRCGHKIGKIVTITPA</sequence>
<evidence type="ECO:0000256" key="1">
    <source>
        <dbReference type="ARBA" id="ARBA00004170"/>
    </source>
</evidence>
<comment type="subcellular location">
    <subcellularLocation>
        <location evidence="1">Membrane</location>
        <topology evidence="1">Peripheral membrane protein</topology>
    </subcellularLocation>
</comment>
<feature type="domain" description="LITAF" evidence="7">
    <location>
        <begin position="110"/>
        <end position="194"/>
    </location>
</feature>
<evidence type="ECO:0000256" key="3">
    <source>
        <dbReference type="ARBA" id="ARBA00022723"/>
    </source>
</evidence>
<dbReference type="PANTHER" id="PTHR23292">
    <property type="entry name" value="LIPOPOLYSACCHARIDE-INDUCED TUMOR NECROSIS FACTOR-ALPHA FACTOR"/>
    <property type="match status" value="1"/>
</dbReference>
<keyword evidence="5 6" id="KW-0472">Membrane</keyword>
<dbReference type="GO" id="GO:0008270">
    <property type="term" value="F:zinc ion binding"/>
    <property type="evidence" value="ECO:0007669"/>
    <property type="project" value="TreeGrafter"/>
</dbReference>
<reference evidence="8" key="1">
    <citation type="submission" date="2022-07" db="EMBL/GenBank/DDBJ databases">
        <title>Phylogenomic reconstructions and comparative analyses of Kickxellomycotina fungi.</title>
        <authorList>
            <person name="Reynolds N.K."/>
            <person name="Stajich J.E."/>
            <person name="Barry K."/>
            <person name="Grigoriev I.V."/>
            <person name="Crous P."/>
            <person name="Smith M.E."/>
        </authorList>
    </citation>
    <scope>NUCLEOTIDE SEQUENCE</scope>
    <source>
        <strain evidence="8">NRRL 1566</strain>
    </source>
</reference>